<organism evidence="2">
    <name type="scientific">Tanacetum cinerariifolium</name>
    <name type="common">Dalmatian daisy</name>
    <name type="synonym">Chrysanthemum cinerariifolium</name>
    <dbReference type="NCBI Taxonomy" id="118510"/>
    <lineage>
        <taxon>Eukaryota</taxon>
        <taxon>Viridiplantae</taxon>
        <taxon>Streptophyta</taxon>
        <taxon>Embryophyta</taxon>
        <taxon>Tracheophyta</taxon>
        <taxon>Spermatophyta</taxon>
        <taxon>Magnoliopsida</taxon>
        <taxon>eudicotyledons</taxon>
        <taxon>Gunneridae</taxon>
        <taxon>Pentapetalae</taxon>
        <taxon>asterids</taxon>
        <taxon>campanulids</taxon>
        <taxon>Asterales</taxon>
        <taxon>Asteraceae</taxon>
        <taxon>Asteroideae</taxon>
        <taxon>Anthemideae</taxon>
        <taxon>Anthemidinae</taxon>
        <taxon>Tanacetum</taxon>
    </lineage>
</organism>
<gene>
    <name evidence="2" type="ORF">Tci_889863</name>
</gene>
<accession>A0A699UDV7</accession>
<evidence type="ECO:0000313" key="2">
    <source>
        <dbReference type="EMBL" id="GFD17894.1"/>
    </source>
</evidence>
<comment type="caution">
    <text evidence="2">The sequence shown here is derived from an EMBL/GenBank/DDBJ whole genome shotgun (WGS) entry which is preliminary data.</text>
</comment>
<proteinExistence type="predicted"/>
<feature type="compositionally biased region" description="Pro residues" evidence="1">
    <location>
        <begin position="81"/>
        <end position="94"/>
    </location>
</feature>
<protein>
    <submittedName>
        <fullName evidence="2">Uncharacterized protein</fullName>
    </submittedName>
</protein>
<sequence length="118" mass="13183">LTTPPLAPTKPSKQSSPLTINLEPIELILLTPPTSPHHLFDSLDDLPPRTTNPPSHKPMFESIERIVNQPPPLLDLIDMEPPLPPLPPHLPPLTQPMRSNDILPPFPHQTFCENCQHT</sequence>
<evidence type="ECO:0000256" key="1">
    <source>
        <dbReference type="SAM" id="MobiDB-lite"/>
    </source>
</evidence>
<dbReference type="EMBL" id="BKCJ011303662">
    <property type="protein sequence ID" value="GFD17894.1"/>
    <property type="molecule type" value="Genomic_DNA"/>
</dbReference>
<name>A0A699UDV7_TANCI</name>
<feature type="region of interest" description="Disordered" evidence="1">
    <location>
        <begin position="39"/>
        <end position="58"/>
    </location>
</feature>
<feature type="region of interest" description="Disordered" evidence="1">
    <location>
        <begin position="73"/>
        <end position="105"/>
    </location>
</feature>
<reference evidence="2" key="1">
    <citation type="journal article" date="2019" name="Sci. Rep.">
        <title>Draft genome of Tanacetum cinerariifolium, the natural source of mosquito coil.</title>
        <authorList>
            <person name="Yamashiro T."/>
            <person name="Shiraishi A."/>
            <person name="Satake H."/>
            <person name="Nakayama K."/>
        </authorList>
    </citation>
    <scope>NUCLEOTIDE SEQUENCE</scope>
</reference>
<feature type="non-terminal residue" evidence="2">
    <location>
        <position position="1"/>
    </location>
</feature>
<dbReference type="AlphaFoldDB" id="A0A699UDV7"/>